<dbReference type="AlphaFoldDB" id="A0A9P5TV75"/>
<evidence type="ECO:0000313" key="2">
    <source>
        <dbReference type="Proteomes" id="UP000772434"/>
    </source>
</evidence>
<gene>
    <name evidence="1" type="ORF">BDP27DRAFT_1437960</name>
</gene>
<protein>
    <submittedName>
        <fullName evidence="1">Uncharacterized protein</fullName>
    </submittedName>
</protein>
<comment type="caution">
    <text evidence="1">The sequence shown here is derived from an EMBL/GenBank/DDBJ whole genome shotgun (WGS) entry which is preliminary data.</text>
</comment>
<reference evidence="1" key="1">
    <citation type="submission" date="2020-11" db="EMBL/GenBank/DDBJ databases">
        <authorList>
            <consortium name="DOE Joint Genome Institute"/>
            <person name="Ahrendt S."/>
            <person name="Riley R."/>
            <person name="Andreopoulos W."/>
            <person name="Labutti K."/>
            <person name="Pangilinan J."/>
            <person name="Ruiz-Duenas F.J."/>
            <person name="Barrasa J.M."/>
            <person name="Sanchez-Garcia M."/>
            <person name="Camarero S."/>
            <person name="Miyauchi S."/>
            <person name="Serrano A."/>
            <person name="Linde D."/>
            <person name="Babiker R."/>
            <person name="Drula E."/>
            <person name="Ayuso-Fernandez I."/>
            <person name="Pacheco R."/>
            <person name="Padilla G."/>
            <person name="Ferreira P."/>
            <person name="Barriuso J."/>
            <person name="Kellner H."/>
            <person name="Castanera R."/>
            <person name="Alfaro M."/>
            <person name="Ramirez L."/>
            <person name="Pisabarro A.G."/>
            <person name="Kuo A."/>
            <person name="Tritt A."/>
            <person name="Lipzen A."/>
            <person name="He G."/>
            <person name="Yan M."/>
            <person name="Ng V."/>
            <person name="Cullen D."/>
            <person name="Martin F."/>
            <person name="Rosso M.-N."/>
            <person name="Henrissat B."/>
            <person name="Hibbett D."/>
            <person name="Martinez A.T."/>
            <person name="Grigoriev I.V."/>
        </authorList>
    </citation>
    <scope>NUCLEOTIDE SEQUENCE</scope>
    <source>
        <strain evidence="1">AH 40177</strain>
    </source>
</reference>
<dbReference type="Proteomes" id="UP000772434">
    <property type="component" value="Unassembled WGS sequence"/>
</dbReference>
<organism evidence="1 2">
    <name type="scientific">Rhodocollybia butyracea</name>
    <dbReference type="NCBI Taxonomy" id="206335"/>
    <lineage>
        <taxon>Eukaryota</taxon>
        <taxon>Fungi</taxon>
        <taxon>Dikarya</taxon>
        <taxon>Basidiomycota</taxon>
        <taxon>Agaricomycotina</taxon>
        <taxon>Agaricomycetes</taxon>
        <taxon>Agaricomycetidae</taxon>
        <taxon>Agaricales</taxon>
        <taxon>Marasmiineae</taxon>
        <taxon>Omphalotaceae</taxon>
        <taxon>Rhodocollybia</taxon>
    </lineage>
</organism>
<dbReference type="OrthoDB" id="2896950at2759"/>
<keyword evidence="2" id="KW-1185">Reference proteome</keyword>
<proteinExistence type="predicted"/>
<name>A0A9P5TV75_9AGAR</name>
<evidence type="ECO:0000313" key="1">
    <source>
        <dbReference type="EMBL" id="KAF9025184.1"/>
    </source>
</evidence>
<sequence length="177" mass="19755">MEDRTVEAEGWVCLFHSFSSQLPNSGIAKLARVGVGDPYGIVAELTRVGDIVPSTLSSVEIFNRTKAASQRYTSSETTKLLGSLAALEQTSVFCEKFNMTLSSGRNITFSTSDIREYPSVRMPKLSLLQYLHKLQTFWDDDLPTWDPQNICPTIGGERLAAKDWKMFFFQSWALASG</sequence>
<accession>A0A9P5TV75</accession>
<dbReference type="EMBL" id="JADNRY010000878">
    <property type="protein sequence ID" value="KAF9025184.1"/>
    <property type="molecule type" value="Genomic_DNA"/>
</dbReference>